<keyword evidence="3" id="KW-0255">Endonuclease</keyword>
<feature type="transmembrane region" description="Helical" evidence="1">
    <location>
        <begin position="51"/>
        <end position="69"/>
    </location>
</feature>
<evidence type="ECO:0000313" key="4">
    <source>
        <dbReference type="Proteomes" id="UP000029109"/>
    </source>
</evidence>
<dbReference type="AlphaFoldDB" id="A0A7V8HQ48"/>
<evidence type="ECO:0000259" key="2">
    <source>
        <dbReference type="Pfam" id="PF03372"/>
    </source>
</evidence>
<keyword evidence="1" id="KW-0812">Transmembrane</keyword>
<reference evidence="3 4" key="1">
    <citation type="submission" date="2014-03" db="EMBL/GenBank/DDBJ databases">
        <title>Genomics of Bifidobacteria.</title>
        <authorList>
            <person name="Ventura M."/>
            <person name="Milani C."/>
            <person name="Lugli G.A."/>
        </authorList>
    </citation>
    <scope>NUCLEOTIDE SEQUENCE [LARGE SCALE GENOMIC DNA]</scope>
    <source>
        <strain evidence="3 4">LMG 21816</strain>
    </source>
</reference>
<feature type="transmembrane region" description="Helical" evidence="1">
    <location>
        <begin position="81"/>
        <end position="103"/>
    </location>
</feature>
<dbReference type="SUPFAM" id="SSF56219">
    <property type="entry name" value="DNase I-like"/>
    <property type="match status" value="1"/>
</dbReference>
<name>A0A7V8HQ48_9BIFI</name>
<keyword evidence="3" id="KW-0540">Nuclease</keyword>
<accession>A0A7V8HQ48</accession>
<keyword evidence="3" id="KW-0378">Hydrolase</keyword>
<protein>
    <submittedName>
        <fullName evidence="3">Endonuclease/exonuclease/phosphatase</fullName>
    </submittedName>
</protein>
<keyword evidence="1" id="KW-0472">Membrane</keyword>
<dbReference type="InterPro" id="IPR036691">
    <property type="entry name" value="Endo/exonu/phosph_ase_sf"/>
</dbReference>
<evidence type="ECO:0000313" key="3">
    <source>
        <dbReference type="EMBL" id="KFI82680.1"/>
    </source>
</evidence>
<dbReference type="InterPro" id="IPR005135">
    <property type="entry name" value="Endo/exonuclease/phosphatase"/>
</dbReference>
<dbReference type="Pfam" id="PF03372">
    <property type="entry name" value="Exo_endo_phos"/>
    <property type="match status" value="1"/>
</dbReference>
<dbReference type="EMBL" id="JGZJ01000008">
    <property type="protein sequence ID" value="KFI82680.1"/>
    <property type="molecule type" value="Genomic_DNA"/>
</dbReference>
<keyword evidence="1" id="KW-1133">Transmembrane helix</keyword>
<gene>
    <name evidence="3" type="ORF">BPULL_2077</name>
</gene>
<dbReference type="GO" id="GO:0004519">
    <property type="term" value="F:endonuclease activity"/>
    <property type="evidence" value="ECO:0007669"/>
    <property type="project" value="UniProtKB-KW"/>
</dbReference>
<proteinExistence type="predicted"/>
<dbReference type="Gene3D" id="3.60.10.10">
    <property type="entry name" value="Endonuclease/exonuclease/phosphatase"/>
    <property type="match status" value="1"/>
</dbReference>
<organism evidence="3 4">
    <name type="scientific">Bifidobacterium pullorum</name>
    <dbReference type="NCBI Taxonomy" id="78448"/>
    <lineage>
        <taxon>Bacteria</taxon>
        <taxon>Bacillati</taxon>
        <taxon>Actinomycetota</taxon>
        <taxon>Actinomycetes</taxon>
        <taxon>Bifidobacteriales</taxon>
        <taxon>Bifidobacteriaceae</taxon>
        <taxon>Bifidobacterium</taxon>
    </lineage>
</organism>
<dbReference type="GO" id="GO:0004527">
    <property type="term" value="F:exonuclease activity"/>
    <property type="evidence" value="ECO:0007669"/>
    <property type="project" value="UniProtKB-KW"/>
</dbReference>
<evidence type="ECO:0000256" key="1">
    <source>
        <dbReference type="SAM" id="Phobius"/>
    </source>
</evidence>
<feature type="domain" description="Endonuclease/exonuclease/phosphatase" evidence="2">
    <location>
        <begin position="159"/>
        <end position="374"/>
    </location>
</feature>
<feature type="transmembrane region" description="Helical" evidence="1">
    <location>
        <begin position="110"/>
        <end position="128"/>
    </location>
</feature>
<dbReference type="Proteomes" id="UP000029109">
    <property type="component" value="Unassembled WGS sequence"/>
</dbReference>
<comment type="caution">
    <text evidence="3">The sequence shown here is derived from an EMBL/GenBank/DDBJ whole genome shotgun (WGS) entry which is preliminary data.</text>
</comment>
<sequence>MGLKHRRGYGLNNDSEEIERFLEEFAEPSQEQVPDGRVCVPAQARSRIHRYLDGLLWVTTFGVMAMMVLRMTPNGLDGKRYIPLIVAFVPWMAVLSAAVLLISLISRRRVLAVISVLCLVIQLVWHAGFLCPRVSLSSAARTAVTAATVSVDDRYARLMTLNTRNGQADAAQIVQTVREQHVEVLALQELNSSMISRLNEAGIRELLPYSVVASASSSDNGGVNGLWSAAPMSERTGDLIPIEASSIPAASIDFDGTVIRFGSVHPFSPRPSNQGLWDRGLGSISQLREDDHTFVLMGDFNATWDHASFRYLLGGRFVDAGENAGEWFHMTYPANKKLFSVIPVPAAVEIDHIVHDRSVVVGDLDAVTVSGSDHKALLGTLEVR</sequence>
<keyword evidence="3" id="KW-0269">Exonuclease</keyword>